<organism evidence="7">
    <name type="scientific">Enterococcus faecium</name>
    <name type="common">Streptococcus faecium</name>
    <dbReference type="NCBI Taxonomy" id="1352"/>
    <lineage>
        <taxon>Bacteria</taxon>
        <taxon>Bacillati</taxon>
        <taxon>Bacillota</taxon>
        <taxon>Bacilli</taxon>
        <taxon>Lactobacillales</taxon>
        <taxon>Enterococcaceae</taxon>
        <taxon>Enterococcus</taxon>
    </lineage>
</organism>
<dbReference type="InterPro" id="IPR029065">
    <property type="entry name" value="Enolase_C-like"/>
</dbReference>
<dbReference type="PANTHER" id="PTHR48080:SF4">
    <property type="entry name" value="GLUCARATE DEHYDRATASE"/>
    <property type="match status" value="1"/>
</dbReference>
<dbReference type="GO" id="GO:0046872">
    <property type="term" value="F:metal ion binding"/>
    <property type="evidence" value="ECO:0007669"/>
    <property type="project" value="UniProtKB-KW"/>
</dbReference>
<dbReference type="EC" id="4.2.1.40" evidence="3"/>
<proteinExistence type="predicted"/>
<accession>A0A6N3EPG2</accession>
<dbReference type="SMART" id="SM00922">
    <property type="entry name" value="MR_MLE"/>
    <property type="match status" value="1"/>
</dbReference>
<dbReference type="InterPro" id="IPR036849">
    <property type="entry name" value="Enolase-like_C_sf"/>
</dbReference>
<dbReference type="Gene3D" id="3.20.20.120">
    <property type="entry name" value="Enolase-like C-terminal domain"/>
    <property type="match status" value="1"/>
</dbReference>
<sequence length="451" mass="50705">MRTIDTIPKIMKMAVYPVAGYDSMTLTLSGAHAPYFTRNIVVLEDETGQRGVGEIHGGEDITKMLESYIPLVEGQKIADYRQVITTIRKKGWLAKGNDGQGLQGLDLKNMKFVVQAEAAVECAMLDLLGKHLNMPMCTLLGDGRQRAEVEVLGYLFYIADCEKTDLPYLVESSCKDKWDELRRKETLTPEEIVAQAKAVKERYGFNNFKLKGGVFSGEAEMKAIEALHDAFPDARINIDPNGAWSLEEAIDLCKDKLSMISYVEDPCGPEQGFSSREIMSEFKTATRHQVATNMIATNWRQFYHALETKAVDIVLADPHFWTLNGSIRMAQILADFGLTWGSHSNNHFDISLAVFAQCAAAAPGKITPIDTHWIWQDGQALCKDPLVIRDGKIKVTDKPGLGIEIDMEKLESAHHLYQKIEKKYRDRDDSLAMQYLIKGWMFDSSRPCLVR</sequence>
<evidence type="ECO:0000256" key="4">
    <source>
        <dbReference type="ARBA" id="ARBA00022723"/>
    </source>
</evidence>
<comment type="pathway">
    <text evidence="2">Carbohydrate acid metabolism; D-glucarate degradation; 2,5-dioxopentanoate from D-glucarate: step 1/2.</text>
</comment>
<dbReference type="Pfam" id="PF13378">
    <property type="entry name" value="MR_MLE_C"/>
    <property type="match status" value="1"/>
</dbReference>
<dbReference type="InterPro" id="IPR034593">
    <property type="entry name" value="DgoD-like"/>
</dbReference>
<evidence type="ECO:0000259" key="6">
    <source>
        <dbReference type="SMART" id="SM00922"/>
    </source>
</evidence>
<evidence type="ECO:0000256" key="2">
    <source>
        <dbReference type="ARBA" id="ARBA00005183"/>
    </source>
</evidence>
<gene>
    <name evidence="7" type="primary">gudD_2</name>
    <name evidence="7" type="ORF">EFLFYP64_02199</name>
</gene>
<dbReference type="EMBL" id="CACRTQ010000058">
    <property type="protein sequence ID" value="VYU41578.1"/>
    <property type="molecule type" value="Genomic_DNA"/>
</dbReference>
<dbReference type="Pfam" id="PF02746">
    <property type="entry name" value="MR_MLE_N"/>
    <property type="match status" value="1"/>
</dbReference>
<dbReference type="AlphaFoldDB" id="A0A6N3EPG2"/>
<keyword evidence="4" id="KW-0479">Metal-binding</keyword>
<evidence type="ECO:0000256" key="5">
    <source>
        <dbReference type="ARBA" id="ARBA00022842"/>
    </source>
</evidence>
<keyword evidence="5" id="KW-0460">Magnesium</keyword>
<keyword evidence="7" id="KW-0456">Lyase</keyword>
<dbReference type="SFLD" id="SFLDS00001">
    <property type="entry name" value="Enolase"/>
    <property type="match status" value="1"/>
</dbReference>
<dbReference type="InterPro" id="IPR029017">
    <property type="entry name" value="Enolase-like_N"/>
</dbReference>
<dbReference type="InterPro" id="IPR013341">
    <property type="entry name" value="Mandelate_racemase_N_dom"/>
</dbReference>
<dbReference type="Gene3D" id="3.30.390.10">
    <property type="entry name" value="Enolase-like, N-terminal domain"/>
    <property type="match status" value="1"/>
</dbReference>
<dbReference type="SUPFAM" id="SSF54826">
    <property type="entry name" value="Enolase N-terminal domain-like"/>
    <property type="match status" value="1"/>
</dbReference>
<reference evidence="7" key="1">
    <citation type="submission" date="2019-11" db="EMBL/GenBank/DDBJ databases">
        <authorList>
            <person name="Feng L."/>
        </authorList>
    </citation>
    <scope>NUCLEOTIDE SEQUENCE</scope>
    <source>
        <strain evidence="7">EFaeciumLFYP64</strain>
    </source>
</reference>
<evidence type="ECO:0000313" key="7">
    <source>
        <dbReference type="EMBL" id="VYU41578.1"/>
    </source>
</evidence>
<dbReference type="RefSeq" id="WP_002313674.1">
    <property type="nucleotide sequence ID" value="NZ_CABGJZ010000005.1"/>
</dbReference>
<protein>
    <recommendedName>
        <fullName evidence="3">glucarate dehydratase</fullName>
        <ecNumber evidence="3">4.2.1.40</ecNumber>
    </recommendedName>
</protein>
<comment type="catalytic activity">
    <reaction evidence="1">
        <text>D-glucarate = 5-dehydro-4-deoxy-D-glucarate + H2O</text>
        <dbReference type="Rhea" id="RHEA:14573"/>
        <dbReference type="ChEBI" id="CHEBI:15377"/>
        <dbReference type="ChEBI" id="CHEBI:30612"/>
        <dbReference type="ChEBI" id="CHEBI:42819"/>
        <dbReference type="EC" id="4.2.1.40"/>
    </reaction>
</comment>
<evidence type="ECO:0000256" key="1">
    <source>
        <dbReference type="ARBA" id="ARBA00001426"/>
    </source>
</evidence>
<evidence type="ECO:0000256" key="3">
    <source>
        <dbReference type="ARBA" id="ARBA00011973"/>
    </source>
</evidence>
<dbReference type="GO" id="GO:0008872">
    <property type="term" value="F:glucarate dehydratase activity"/>
    <property type="evidence" value="ECO:0007669"/>
    <property type="project" value="UniProtKB-EC"/>
</dbReference>
<name>A0A6N3EPG2_ENTFC</name>
<dbReference type="SFLD" id="SFLDG00055">
    <property type="entry name" value="glucarate_dehydratase"/>
    <property type="match status" value="1"/>
</dbReference>
<dbReference type="PANTHER" id="PTHR48080">
    <property type="entry name" value="D-GALACTONATE DEHYDRATASE-RELATED"/>
    <property type="match status" value="1"/>
</dbReference>
<feature type="domain" description="Mandelate racemase/muconate lactonizing enzyme C-terminal" evidence="6">
    <location>
        <begin position="189"/>
        <end position="289"/>
    </location>
</feature>
<dbReference type="InterPro" id="IPR013342">
    <property type="entry name" value="Mandelate_racemase_C"/>
</dbReference>
<dbReference type="SUPFAM" id="SSF51604">
    <property type="entry name" value="Enolase C-terminal domain-like"/>
    <property type="match status" value="1"/>
</dbReference>